<feature type="region of interest" description="Disordered" evidence="1">
    <location>
        <begin position="623"/>
        <end position="642"/>
    </location>
</feature>
<keyword evidence="3" id="KW-1185">Reference proteome</keyword>
<gene>
    <name evidence="2" type="ORF">A4X13_0g6227</name>
</gene>
<dbReference type="EMBL" id="LWDF02000567">
    <property type="protein sequence ID" value="KAE8244821.1"/>
    <property type="molecule type" value="Genomic_DNA"/>
</dbReference>
<dbReference type="PANTHER" id="PTHR33096">
    <property type="entry name" value="CXC2 DOMAIN-CONTAINING PROTEIN"/>
    <property type="match status" value="1"/>
</dbReference>
<accession>A0A177TWW2</accession>
<evidence type="ECO:0000313" key="2">
    <source>
        <dbReference type="EMBL" id="KAE8244821.1"/>
    </source>
</evidence>
<evidence type="ECO:0000313" key="3">
    <source>
        <dbReference type="Proteomes" id="UP000077521"/>
    </source>
</evidence>
<comment type="caution">
    <text evidence="2">The sequence shown here is derived from an EMBL/GenBank/DDBJ whole genome shotgun (WGS) entry which is preliminary data.</text>
</comment>
<dbReference type="InterPro" id="IPR040521">
    <property type="entry name" value="KDZ"/>
</dbReference>
<sequence length="896" mass="99748">MSGPSSKKRRTRRRGGFAANFVECVDCDGEADEPSTTLHGLDVPDMCDPPAPLPSVALQCALRTIRATLGATAAVSHPGEEGQDINIDQHSGGLINYGADADDNPFMADNEHEYDGFSDVGSGDEDADQMIPIVYSAVIAQEYIRPSRSRFLTWHTRVAAIFELLYGTGSQRRPSTDSLRICSCRNTAQLSTFVIEVYDVGPPYPVIFTSCRQHVVELLISHDLFPATPSRPQVAFTIKFIRLFQSLVNVTGISATGMAMVFQQLLRNGVGFRRERWTYQVSDALRKQLRGALTWLTVVERYCDTMALELTPPWRSERPLLDEDDLHPTLAQLADSCPACFGSFQYEDPSIGVPYGPQVIISIDGNFTQKRRAKPDFVSRQPFPPRRFLSQKQVREADAILNRARGTGPDQKSCVAKIRAADLSNKSGTTPYEINGVMGACCRHDIPLVFCDIDTPGERHHYAVALIRSIASAIGPNLIHLGVAYDIGCRFSVSEKVANALGETLKVTWVVPVFHVYGHTYSCQIRYNPRFTPGFGNTDGEGMERVWSGLASLITCTRSMHRGERRFALEERCRFISTERRVNLFDILTAKSKRLKAIELKAKKVLIDDFDPRCIPEHYQRVSGVSDGADTPSENASSWIPPPQFADIDSGNVRLIRRMSLDRLDHLKRLNTPDREEDPPVISAVGIHAQKLVRLLAEVQLLHTMMNLRPNTVRKGYTTTTQLQKSLVAEKVNASKTMRKLNSALAEQTSPSRGVIPPELDIKNLYTEETAKRVEQWAHEANPSPESLPWWANPSTAATIDAYEDLNRVAEERSRIAAERASALAWVERRLLELRAAPEHTVYAEAIEGIEHLRQHWTGDIDLSDALLPDDPMTAAHALHATPDDADATSMEVEDV</sequence>
<name>A0A177TWW2_9BASI</name>
<protein>
    <recommendedName>
        <fullName evidence="4">CxC1-like cysteine cluster associated with KDZ transposases domain-containing protein</fullName>
    </recommendedName>
</protein>
<reference evidence="2" key="2">
    <citation type="journal article" date="2019" name="IMA Fungus">
        <title>Genome sequencing and comparison of five Tilletia species to identify candidate genes for the detection of regulated species infecting wheat.</title>
        <authorList>
            <person name="Nguyen H.D.T."/>
            <person name="Sultana T."/>
            <person name="Kesanakurti P."/>
            <person name="Hambleton S."/>
        </authorList>
    </citation>
    <scope>NUCLEOTIDE SEQUENCE</scope>
    <source>
        <strain evidence="2">DAOMC 236416</strain>
    </source>
</reference>
<dbReference type="Proteomes" id="UP000077521">
    <property type="component" value="Unassembled WGS sequence"/>
</dbReference>
<dbReference type="Pfam" id="PF18758">
    <property type="entry name" value="KDZ"/>
    <property type="match status" value="1"/>
</dbReference>
<dbReference type="PANTHER" id="PTHR33096:SF1">
    <property type="entry name" value="CXC1-LIKE CYSTEINE CLUSTER ASSOCIATED WITH KDZ TRANSPOSASES DOMAIN-CONTAINING PROTEIN"/>
    <property type="match status" value="1"/>
</dbReference>
<organism evidence="2 3">
    <name type="scientific">Tilletia indica</name>
    <dbReference type="NCBI Taxonomy" id="43049"/>
    <lineage>
        <taxon>Eukaryota</taxon>
        <taxon>Fungi</taxon>
        <taxon>Dikarya</taxon>
        <taxon>Basidiomycota</taxon>
        <taxon>Ustilaginomycotina</taxon>
        <taxon>Exobasidiomycetes</taxon>
        <taxon>Tilletiales</taxon>
        <taxon>Tilletiaceae</taxon>
        <taxon>Tilletia</taxon>
    </lineage>
</organism>
<proteinExistence type="predicted"/>
<evidence type="ECO:0008006" key="4">
    <source>
        <dbReference type="Google" id="ProtNLM"/>
    </source>
</evidence>
<dbReference type="AlphaFoldDB" id="A0A177TWW2"/>
<reference evidence="2" key="1">
    <citation type="submission" date="2016-04" db="EMBL/GenBank/DDBJ databases">
        <authorList>
            <person name="Nguyen H.D."/>
            <person name="Samba Siva P."/>
            <person name="Cullis J."/>
            <person name="Levesque C.A."/>
            <person name="Hambleton S."/>
        </authorList>
    </citation>
    <scope>NUCLEOTIDE SEQUENCE</scope>
    <source>
        <strain evidence="2">DAOMC 236416</strain>
    </source>
</reference>
<evidence type="ECO:0000256" key="1">
    <source>
        <dbReference type="SAM" id="MobiDB-lite"/>
    </source>
</evidence>